<keyword evidence="2" id="KW-1185">Reference proteome</keyword>
<evidence type="ECO:0000313" key="2">
    <source>
        <dbReference type="Proteomes" id="UP000015354"/>
    </source>
</evidence>
<reference evidence="1 2" key="1">
    <citation type="journal article" date="2013" name="PLoS ONE">
        <title>Predicting the Proteins of Angomonas deanei, Strigomonas culicis and Their Respective Endosymbionts Reveals New Aspects of the Trypanosomatidae Family.</title>
        <authorList>
            <person name="Motta M.C."/>
            <person name="Martins A.C."/>
            <person name="de Souza S.S."/>
            <person name="Catta-Preta C.M."/>
            <person name="Silva R."/>
            <person name="Klein C.C."/>
            <person name="de Almeida L.G."/>
            <person name="de Lima Cunha O."/>
            <person name="Ciapina L.P."/>
            <person name="Brocchi M."/>
            <person name="Colabardini A.C."/>
            <person name="de Araujo Lima B."/>
            <person name="Machado C.R."/>
            <person name="de Almeida Soares C.M."/>
            <person name="Probst C.M."/>
            <person name="de Menezes C.B."/>
            <person name="Thompson C.E."/>
            <person name="Bartholomeu D.C."/>
            <person name="Gradia D.F."/>
            <person name="Pavoni D.P."/>
            <person name="Grisard E.C."/>
            <person name="Fantinatti-Garboggini F."/>
            <person name="Marchini F.K."/>
            <person name="Rodrigues-Luiz G.F."/>
            <person name="Wagner G."/>
            <person name="Goldman G.H."/>
            <person name="Fietto J.L."/>
            <person name="Elias M.C."/>
            <person name="Goldman M.H."/>
            <person name="Sagot M.F."/>
            <person name="Pereira M."/>
            <person name="Stoco P.H."/>
            <person name="de Mendonca-Neto R.P."/>
            <person name="Teixeira S.M."/>
            <person name="Maciel T.E."/>
            <person name="de Oliveira Mendes T.A."/>
            <person name="Urmenyi T.P."/>
            <person name="de Souza W."/>
            <person name="Schenkman S."/>
            <person name="de Vasconcelos A.T."/>
        </authorList>
    </citation>
    <scope>NUCLEOTIDE SEQUENCE [LARGE SCALE GENOMIC DNA]</scope>
</reference>
<dbReference type="Proteomes" id="UP000015354">
    <property type="component" value="Unassembled WGS sequence"/>
</dbReference>
<protein>
    <submittedName>
        <fullName evidence="1">Uncharacterized protein</fullName>
    </submittedName>
</protein>
<proteinExistence type="predicted"/>
<comment type="caution">
    <text evidence="1">The sequence shown here is derived from an EMBL/GenBank/DDBJ whole genome shotgun (WGS) entry which is preliminary data.</text>
</comment>
<evidence type="ECO:0000313" key="1">
    <source>
        <dbReference type="EMBL" id="EPY17282.1"/>
    </source>
</evidence>
<organism evidence="1 2">
    <name type="scientific">Strigomonas culicis</name>
    <dbReference type="NCBI Taxonomy" id="28005"/>
    <lineage>
        <taxon>Eukaryota</taxon>
        <taxon>Discoba</taxon>
        <taxon>Euglenozoa</taxon>
        <taxon>Kinetoplastea</taxon>
        <taxon>Metakinetoplastina</taxon>
        <taxon>Trypanosomatida</taxon>
        <taxon>Trypanosomatidae</taxon>
        <taxon>Strigomonadinae</taxon>
        <taxon>Strigomonas</taxon>
    </lineage>
</organism>
<dbReference type="EMBL" id="ATMH01010559">
    <property type="protein sequence ID" value="EPY17282.1"/>
    <property type="molecule type" value="Genomic_DNA"/>
</dbReference>
<name>S9TGU2_9TRYP</name>
<sequence>MEPCRRRLQLAMEASVSCATSQTLDEGDKFESVTKPPLFQYASFLLHIKTEPAIVELLDCLSHYPCDDLFVRFFFLSLWSVGYEDSIGLDTRTRALYLALQFRSGVSHEEVEGLLTSLTSLALKQFATHHDVQTLQNCLEPFRVMATDELGSYAMASRCQLSLLVEPEEEALGVVRLWCDRFGTSEAMPSTCGQLLHTLLEQGRNDLAGAVAQLFVERKVPFDDAATLDVLHVCALTALAHRSQQQNLALYVCAQAGPLLEAHAADSAVDFEWWCRFLWQIGDHLSESDAPSSVRITMQGIHIFKNVVQTADHRELLLNRILYVMRSEFDSFLNQEPLLSVETVSQLLLLAPEVGAASSASDPSALVLAATEESLRKNGADGHCPYAVEELDRLKVDACDLERMAAVCLRVGLETGSVGVARLRS</sequence>
<gene>
    <name evidence="1" type="ORF">STCU_10703</name>
</gene>
<dbReference type="AlphaFoldDB" id="S9TGU2"/>
<accession>S9TGU2</accession>